<accession>K0T4X5</accession>
<dbReference type="AlphaFoldDB" id="K0T4X5"/>
<keyword evidence="3" id="KW-1185">Reference proteome</keyword>
<evidence type="ECO:0000313" key="3">
    <source>
        <dbReference type="Proteomes" id="UP000266841"/>
    </source>
</evidence>
<protein>
    <submittedName>
        <fullName evidence="2">Uncharacterized protein</fullName>
    </submittedName>
</protein>
<evidence type="ECO:0000313" key="2">
    <source>
        <dbReference type="EMBL" id="EJK73788.1"/>
    </source>
</evidence>
<sequence length="177" mass="19429">MGNTLAAAHSDIQHSKSQFRENAFENMLGPPSKTMDASGAVYTFLKRVSDLPMIWAVGELSRDRRTNVTFCDVEQSQFRRVRAGAPYDRQEDYRVSPEPAPDTGAQGAQVRRQADDRQVGQGQRRRGGGGGEDVLHQGQDGRRGLAVDIRQDPRAPDGHGGDGRALRLDEEDEGGVQ</sequence>
<feature type="region of interest" description="Disordered" evidence="1">
    <location>
        <begin position="80"/>
        <end position="177"/>
    </location>
</feature>
<gene>
    <name evidence="2" type="ORF">THAOC_04569</name>
</gene>
<feature type="compositionally biased region" description="Basic and acidic residues" evidence="1">
    <location>
        <begin position="133"/>
        <end position="168"/>
    </location>
</feature>
<comment type="caution">
    <text evidence="2">The sequence shown here is derived from an EMBL/GenBank/DDBJ whole genome shotgun (WGS) entry which is preliminary data.</text>
</comment>
<name>K0T4X5_THAOC</name>
<reference evidence="2 3" key="1">
    <citation type="journal article" date="2012" name="Genome Biol.">
        <title>Genome and low-iron response of an oceanic diatom adapted to chronic iron limitation.</title>
        <authorList>
            <person name="Lommer M."/>
            <person name="Specht M."/>
            <person name="Roy A.S."/>
            <person name="Kraemer L."/>
            <person name="Andreson R."/>
            <person name="Gutowska M.A."/>
            <person name="Wolf J."/>
            <person name="Bergner S.V."/>
            <person name="Schilhabel M.B."/>
            <person name="Klostermeier U.C."/>
            <person name="Beiko R.G."/>
            <person name="Rosenstiel P."/>
            <person name="Hippler M."/>
            <person name="Laroche J."/>
        </authorList>
    </citation>
    <scope>NUCLEOTIDE SEQUENCE [LARGE SCALE GENOMIC DNA]</scope>
    <source>
        <strain evidence="2 3">CCMP1005</strain>
    </source>
</reference>
<dbReference type="EMBL" id="AGNL01004218">
    <property type="protein sequence ID" value="EJK73788.1"/>
    <property type="molecule type" value="Genomic_DNA"/>
</dbReference>
<evidence type="ECO:0000256" key="1">
    <source>
        <dbReference type="SAM" id="MobiDB-lite"/>
    </source>
</evidence>
<feature type="non-terminal residue" evidence="2">
    <location>
        <position position="177"/>
    </location>
</feature>
<proteinExistence type="predicted"/>
<organism evidence="2 3">
    <name type="scientific">Thalassiosira oceanica</name>
    <name type="common">Marine diatom</name>
    <dbReference type="NCBI Taxonomy" id="159749"/>
    <lineage>
        <taxon>Eukaryota</taxon>
        <taxon>Sar</taxon>
        <taxon>Stramenopiles</taxon>
        <taxon>Ochrophyta</taxon>
        <taxon>Bacillariophyta</taxon>
        <taxon>Coscinodiscophyceae</taxon>
        <taxon>Thalassiosirophycidae</taxon>
        <taxon>Thalassiosirales</taxon>
        <taxon>Thalassiosiraceae</taxon>
        <taxon>Thalassiosira</taxon>
    </lineage>
</organism>
<dbReference type="Proteomes" id="UP000266841">
    <property type="component" value="Unassembled WGS sequence"/>
</dbReference>